<protein>
    <submittedName>
        <fullName evidence="3">Nucleoside diphosphate kinase regulator</fullName>
    </submittedName>
</protein>
<dbReference type="Pfam" id="PF14760">
    <property type="entry name" value="Rnk_N"/>
    <property type="match status" value="1"/>
</dbReference>
<dbReference type="Proteomes" id="UP000321638">
    <property type="component" value="Unassembled WGS sequence"/>
</dbReference>
<feature type="domain" description="Regulator of nucleoside diphosphate kinase N-terminal" evidence="2">
    <location>
        <begin position="11"/>
        <end position="51"/>
    </location>
</feature>
<evidence type="ECO:0000259" key="2">
    <source>
        <dbReference type="Pfam" id="PF14760"/>
    </source>
</evidence>
<keyword evidence="4" id="KW-1185">Reference proteome</keyword>
<dbReference type="PANTHER" id="PTHR30437:SF5">
    <property type="entry name" value="REGULATOR OF NUCLEOSIDE DIPHOSPHATE KINASE"/>
    <property type="match status" value="1"/>
</dbReference>
<dbReference type="InterPro" id="IPR029462">
    <property type="entry name" value="Rnk_N"/>
</dbReference>
<dbReference type="GO" id="GO:0032784">
    <property type="term" value="P:regulation of DNA-templated transcription elongation"/>
    <property type="evidence" value="ECO:0007669"/>
    <property type="project" value="InterPro"/>
</dbReference>
<reference evidence="3 4" key="1">
    <citation type="submission" date="2019-06" db="EMBL/GenBank/DDBJ databases">
        <title>New taxonomy in bacterial strain CC-CFT640, isolated from vineyard.</title>
        <authorList>
            <person name="Lin S.-Y."/>
            <person name="Tsai C.-F."/>
            <person name="Young C.-C."/>
        </authorList>
    </citation>
    <scope>NUCLEOTIDE SEQUENCE [LARGE SCALE GENOMIC DNA]</scope>
    <source>
        <strain evidence="3 4">CC-CFT640</strain>
    </source>
</reference>
<dbReference type="Gene3D" id="3.10.50.30">
    <property type="entry name" value="Transcription elongation factor, GreA/GreB, C-terminal domain"/>
    <property type="match status" value="1"/>
</dbReference>
<accession>A0A5C8P848</accession>
<feature type="domain" description="Transcription elongation factor GreA/GreB C-terminal" evidence="1">
    <location>
        <begin position="57"/>
        <end position="131"/>
    </location>
</feature>
<dbReference type="OrthoDB" id="192847at2"/>
<comment type="caution">
    <text evidence="3">The sequence shown here is derived from an EMBL/GenBank/DDBJ whole genome shotgun (WGS) entry which is preliminary data.</text>
</comment>
<evidence type="ECO:0000313" key="4">
    <source>
        <dbReference type="Proteomes" id="UP000321638"/>
    </source>
</evidence>
<evidence type="ECO:0000259" key="1">
    <source>
        <dbReference type="Pfam" id="PF01272"/>
    </source>
</evidence>
<dbReference type="Gene3D" id="1.10.286.20">
    <property type="match status" value="1"/>
</dbReference>
<dbReference type="GO" id="GO:0070063">
    <property type="term" value="F:RNA polymerase binding"/>
    <property type="evidence" value="ECO:0007669"/>
    <property type="project" value="InterPro"/>
</dbReference>
<dbReference type="PANTHER" id="PTHR30437">
    <property type="entry name" value="TRANSCRIPTION ELONGATION FACTOR GREA"/>
    <property type="match status" value="1"/>
</dbReference>
<keyword evidence="3" id="KW-0808">Transferase</keyword>
<sequence>MRDEGLNRPKPDIVVSEDDYDRLNGLARAALGRTPEVARELLAELDRARVVDTAVMPPDVVRMGSLVHFSLDDSEPRWARLVFPVQADIAAGRISILTPVGTALLGLAAGQSIMWAARDGRPQQLNVLTVEKAEALTA</sequence>
<organism evidence="3 4">
    <name type="scientific">Vineibacter terrae</name>
    <dbReference type="NCBI Taxonomy" id="2586908"/>
    <lineage>
        <taxon>Bacteria</taxon>
        <taxon>Pseudomonadati</taxon>
        <taxon>Pseudomonadota</taxon>
        <taxon>Alphaproteobacteria</taxon>
        <taxon>Hyphomicrobiales</taxon>
        <taxon>Vineibacter</taxon>
    </lineage>
</organism>
<dbReference type="EMBL" id="VDUZ01000076">
    <property type="protein sequence ID" value="TXL69630.1"/>
    <property type="molecule type" value="Genomic_DNA"/>
</dbReference>
<dbReference type="GO" id="GO:0006354">
    <property type="term" value="P:DNA-templated transcription elongation"/>
    <property type="evidence" value="ECO:0007669"/>
    <property type="project" value="TreeGrafter"/>
</dbReference>
<dbReference type="NCBIfam" id="NF004396">
    <property type="entry name" value="PRK05753.1"/>
    <property type="match status" value="1"/>
</dbReference>
<keyword evidence="3" id="KW-0418">Kinase</keyword>
<dbReference type="InterPro" id="IPR023459">
    <property type="entry name" value="Tscrpt_elong_fac_GreA/B_fam"/>
</dbReference>
<dbReference type="SUPFAM" id="SSF54534">
    <property type="entry name" value="FKBP-like"/>
    <property type="match status" value="1"/>
</dbReference>
<dbReference type="GO" id="GO:0016301">
    <property type="term" value="F:kinase activity"/>
    <property type="evidence" value="ECO:0007669"/>
    <property type="project" value="UniProtKB-KW"/>
</dbReference>
<dbReference type="GO" id="GO:0003677">
    <property type="term" value="F:DNA binding"/>
    <property type="evidence" value="ECO:0007669"/>
    <property type="project" value="InterPro"/>
</dbReference>
<evidence type="ECO:0000313" key="3">
    <source>
        <dbReference type="EMBL" id="TXL69630.1"/>
    </source>
</evidence>
<proteinExistence type="predicted"/>
<dbReference type="Pfam" id="PF01272">
    <property type="entry name" value="GreA_GreB"/>
    <property type="match status" value="1"/>
</dbReference>
<gene>
    <name evidence="3" type="ORF">FHP25_38215</name>
</gene>
<name>A0A5C8P848_9HYPH</name>
<dbReference type="InterPro" id="IPR036953">
    <property type="entry name" value="GreA/GreB_C_sf"/>
</dbReference>
<dbReference type="AlphaFoldDB" id="A0A5C8P848"/>
<dbReference type="InterPro" id="IPR001437">
    <property type="entry name" value="Tscrpt_elong_fac_GreA/B_C"/>
</dbReference>
<dbReference type="RefSeq" id="WP_147852277.1">
    <property type="nucleotide sequence ID" value="NZ_VDUZ01000076.1"/>
</dbReference>